<organism evidence="2 3">
    <name type="scientific">Candidatus Kaiserbacteria bacterium RIFCSPLOWO2_01_FULL_54_24</name>
    <dbReference type="NCBI Taxonomy" id="1798515"/>
    <lineage>
        <taxon>Bacteria</taxon>
        <taxon>Candidatus Kaiseribacteriota</taxon>
    </lineage>
</organism>
<evidence type="ECO:0000256" key="1">
    <source>
        <dbReference type="SAM" id="MobiDB-lite"/>
    </source>
</evidence>
<comment type="caution">
    <text evidence="2">The sequence shown here is derived from an EMBL/GenBank/DDBJ whole genome shotgun (WGS) entry which is preliminary data.</text>
</comment>
<dbReference type="Proteomes" id="UP000177215">
    <property type="component" value="Unassembled WGS sequence"/>
</dbReference>
<proteinExistence type="predicted"/>
<evidence type="ECO:0000313" key="3">
    <source>
        <dbReference type="Proteomes" id="UP000177215"/>
    </source>
</evidence>
<feature type="region of interest" description="Disordered" evidence="1">
    <location>
        <begin position="91"/>
        <end position="113"/>
    </location>
</feature>
<accession>A0A1F6EUF5</accession>
<feature type="compositionally biased region" description="Basic and acidic residues" evidence="1">
    <location>
        <begin position="1"/>
        <end position="10"/>
    </location>
</feature>
<feature type="region of interest" description="Disordered" evidence="1">
    <location>
        <begin position="1"/>
        <end position="26"/>
    </location>
</feature>
<name>A0A1F6EUF5_9BACT</name>
<reference evidence="2 3" key="1">
    <citation type="journal article" date="2016" name="Nat. Commun.">
        <title>Thousands of microbial genomes shed light on interconnected biogeochemical processes in an aquifer system.</title>
        <authorList>
            <person name="Anantharaman K."/>
            <person name="Brown C.T."/>
            <person name="Hug L.A."/>
            <person name="Sharon I."/>
            <person name="Castelle C.J."/>
            <person name="Probst A.J."/>
            <person name="Thomas B.C."/>
            <person name="Singh A."/>
            <person name="Wilkins M.J."/>
            <person name="Karaoz U."/>
            <person name="Brodie E.L."/>
            <person name="Williams K.H."/>
            <person name="Hubbard S.S."/>
            <person name="Banfield J.F."/>
        </authorList>
    </citation>
    <scope>NUCLEOTIDE SEQUENCE [LARGE SCALE GENOMIC DNA]</scope>
</reference>
<dbReference type="STRING" id="1798515.A3B35_02905"/>
<evidence type="ECO:0000313" key="2">
    <source>
        <dbReference type="EMBL" id="OGG77247.1"/>
    </source>
</evidence>
<protein>
    <submittedName>
        <fullName evidence="2">Uncharacterized protein</fullName>
    </submittedName>
</protein>
<feature type="compositionally biased region" description="Basic and acidic residues" evidence="1">
    <location>
        <begin position="99"/>
        <end position="113"/>
    </location>
</feature>
<dbReference type="AlphaFoldDB" id="A0A1F6EUF5"/>
<sequence>MSEIPRERPKSNPLEAAPEKGPENASEILRNDIVGKVVNGVCRVFEHAQGQTYRDIPMHQLIDIVLESENIAKDKRAELIEPILSALKGEQKVPGLQEQLRKEEERRAKESHE</sequence>
<dbReference type="EMBL" id="MFMC01000023">
    <property type="protein sequence ID" value="OGG77247.1"/>
    <property type="molecule type" value="Genomic_DNA"/>
</dbReference>
<gene>
    <name evidence="2" type="ORF">A3B35_02905</name>
</gene>